<dbReference type="Pfam" id="PF20083">
    <property type="entry name" value="DUF6477"/>
    <property type="match status" value="1"/>
</dbReference>
<reference evidence="1 2" key="1">
    <citation type="submission" date="2024-07" db="EMBL/GenBank/DDBJ databases">
        <title>Marimonas sp.nov., isolated from tidal-flat sediment.</title>
        <authorList>
            <person name="Jayan J.N."/>
            <person name="Lee S.S."/>
        </authorList>
    </citation>
    <scope>NUCLEOTIDE SEQUENCE [LARGE SCALE GENOMIC DNA]</scope>
    <source>
        <strain evidence="1 2">MJW-29</strain>
    </source>
</reference>
<proteinExistence type="predicted"/>
<name>A0ABV3RP78_9RHOB</name>
<evidence type="ECO:0000313" key="1">
    <source>
        <dbReference type="EMBL" id="MEW9920780.1"/>
    </source>
</evidence>
<dbReference type="InterPro" id="IPR045516">
    <property type="entry name" value="DUF6477"/>
</dbReference>
<keyword evidence="2" id="KW-1185">Reference proteome</keyword>
<dbReference type="Proteomes" id="UP001556098">
    <property type="component" value="Unassembled WGS sequence"/>
</dbReference>
<comment type="caution">
    <text evidence="1">The sequence shown here is derived from an EMBL/GenBank/DDBJ whole genome shotgun (WGS) entry which is preliminary data.</text>
</comment>
<organism evidence="1 2">
    <name type="scientific">Sulfitobacter sediminis</name>
    <dbReference type="NCBI Taxonomy" id="3234186"/>
    <lineage>
        <taxon>Bacteria</taxon>
        <taxon>Pseudomonadati</taxon>
        <taxon>Pseudomonadota</taxon>
        <taxon>Alphaproteobacteria</taxon>
        <taxon>Rhodobacterales</taxon>
        <taxon>Roseobacteraceae</taxon>
        <taxon>Sulfitobacter</taxon>
    </lineage>
</organism>
<accession>A0ABV3RP78</accession>
<sequence length="101" mass="11310">MQDILTMLNTLHRPRLMMRAARIGAEDYRRAVQLPRLLGYGVLPRHGAALLKLMEIEADLEQQRKASDAGYNLVRHIDVLIAMVAEARVLRAAQQAPAPVT</sequence>
<gene>
    <name evidence="1" type="ORF">AB2B41_14285</name>
</gene>
<dbReference type="EMBL" id="JBFNXX010000010">
    <property type="protein sequence ID" value="MEW9920780.1"/>
    <property type="molecule type" value="Genomic_DNA"/>
</dbReference>
<protein>
    <submittedName>
        <fullName evidence="1">DUF6477 family protein</fullName>
    </submittedName>
</protein>
<evidence type="ECO:0000313" key="2">
    <source>
        <dbReference type="Proteomes" id="UP001556098"/>
    </source>
</evidence>